<proteinExistence type="predicted"/>
<evidence type="ECO:0000313" key="1">
    <source>
        <dbReference type="EMBL" id="QZN99600.1"/>
    </source>
</evidence>
<dbReference type="Proteomes" id="UP000825701">
    <property type="component" value="Chromosome"/>
</dbReference>
<dbReference type="EMBL" id="CP081869">
    <property type="protein sequence ID" value="QZN99600.1"/>
    <property type="molecule type" value="Genomic_DNA"/>
</dbReference>
<organism evidence="1 2">
    <name type="scientific">Chenggangzhangella methanolivorans</name>
    <dbReference type="NCBI Taxonomy" id="1437009"/>
    <lineage>
        <taxon>Bacteria</taxon>
        <taxon>Pseudomonadati</taxon>
        <taxon>Pseudomonadota</taxon>
        <taxon>Alphaproteobacteria</taxon>
        <taxon>Hyphomicrobiales</taxon>
        <taxon>Methylopilaceae</taxon>
        <taxon>Chenggangzhangella</taxon>
    </lineage>
</organism>
<dbReference type="KEGG" id="cmet:K6K41_23355"/>
<protein>
    <submittedName>
        <fullName evidence="1">Uncharacterized protein</fullName>
    </submittedName>
</protein>
<gene>
    <name evidence="1" type="ORF">K6K41_23355</name>
</gene>
<accession>A0A9E6REA4</accession>
<dbReference type="AlphaFoldDB" id="A0A9E6REA4"/>
<sequence length="193" mass="21920">MKLFKRRSTKAEPPWSERVVKSIRGDKQEGWLRVEVVGYIRNLTARDNGDPEDGIEFFGRVGWAMTINDKSPPGAIVKFRQTDSMIEGRGAIYGGYKSNPDSYTRPLVNISIVGDEMAERALKEMCDLAAVTGIKHVPLTLKWTIPERYATSNDAMNLQMAVERYSFGQNLLLFNKSFSQDADMEEAFFTPRR</sequence>
<evidence type="ECO:0000313" key="2">
    <source>
        <dbReference type="Proteomes" id="UP000825701"/>
    </source>
</evidence>
<reference evidence="1" key="1">
    <citation type="submission" date="2021-08" db="EMBL/GenBank/DDBJ databases">
        <authorList>
            <person name="Zhang H."/>
            <person name="Xu M."/>
            <person name="Yu Z."/>
            <person name="Yang L."/>
            <person name="Cai Y."/>
        </authorList>
    </citation>
    <scope>NUCLEOTIDE SEQUENCE</scope>
    <source>
        <strain evidence="1">CHL1</strain>
    </source>
</reference>
<dbReference type="RefSeq" id="WP_261402690.1">
    <property type="nucleotide sequence ID" value="NZ_CP081869.1"/>
</dbReference>
<keyword evidence="2" id="KW-1185">Reference proteome</keyword>
<name>A0A9E6REA4_9HYPH</name>